<protein>
    <submittedName>
        <fullName evidence="1">Uncharacterized protein</fullName>
    </submittedName>
</protein>
<gene>
    <name evidence="1" type="ORF">LTRI10_LOCUS7209</name>
</gene>
<name>A0AAV2CTH7_9ROSI</name>
<evidence type="ECO:0000313" key="2">
    <source>
        <dbReference type="Proteomes" id="UP001497516"/>
    </source>
</evidence>
<accession>A0AAV2CTH7</accession>
<sequence length="167" mass="18130">MRKCVFSSSTISNPRGESLLFDQDEESRAGTKAGSLKSHSSSIDLAMRCLLFGRKGKIGMAKVAKVGMGIRSVRFKPNQTENGAAASWDGAEETRATHNWAVWRRSCRVRTGLLDGGMWWRAAGKSMDATGRWWRVAMGSGRDGGDGRRVAGRAVTVRARRVAVAGV</sequence>
<dbReference type="AlphaFoldDB" id="A0AAV2CTH7"/>
<reference evidence="1 2" key="1">
    <citation type="submission" date="2024-04" db="EMBL/GenBank/DDBJ databases">
        <authorList>
            <person name="Fracassetti M."/>
        </authorList>
    </citation>
    <scope>NUCLEOTIDE SEQUENCE [LARGE SCALE GENOMIC DNA]</scope>
</reference>
<dbReference type="EMBL" id="OZ034814">
    <property type="protein sequence ID" value="CAL1359737.1"/>
    <property type="molecule type" value="Genomic_DNA"/>
</dbReference>
<proteinExistence type="predicted"/>
<keyword evidence="2" id="KW-1185">Reference proteome</keyword>
<organism evidence="1 2">
    <name type="scientific">Linum trigynum</name>
    <dbReference type="NCBI Taxonomy" id="586398"/>
    <lineage>
        <taxon>Eukaryota</taxon>
        <taxon>Viridiplantae</taxon>
        <taxon>Streptophyta</taxon>
        <taxon>Embryophyta</taxon>
        <taxon>Tracheophyta</taxon>
        <taxon>Spermatophyta</taxon>
        <taxon>Magnoliopsida</taxon>
        <taxon>eudicotyledons</taxon>
        <taxon>Gunneridae</taxon>
        <taxon>Pentapetalae</taxon>
        <taxon>rosids</taxon>
        <taxon>fabids</taxon>
        <taxon>Malpighiales</taxon>
        <taxon>Linaceae</taxon>
        <taxon>Linum</taxon>
    </lineage>
</organism>
<evidence type="ECO:0000313" key="1">
    <source>
        <dbReference type="EMBL" id="CAL1359737.1"/>
    </source>
</evidence>
<dbReference type="Proteomes" id="UP001497516">
    <property type="component" value="Chromosome 10"/>
</dbReference>